<gene>
    <name evidence="1" type="ORF">EHYA_03421</name>
</gene>
<name>A0A401YMC1_9ACTN</name>
<keyword evidence="2" id="KW-1185">Reference proteome</keyword>
<dbReference type="Proteomes" id="UP000286931">
    <property type="component" value="Unassembled WGS sequence"/>
</dbReference>
<comment type="caution">
    <text evidence="1">The sequence shown here is derived from an EMBL/GenBank/DDBJ whole genome shotgun (WGS) entry which is preliminary data.</text>
</comment>
<organism evidence="1 2">
    <name type="scientific">Embleya hyalina</name>
    <dbReference type="NCBI Taxonomy" id="516124"/>
    <lineage>
        <taxon>Bacteria</taxon>
        <taxon>Bacillati</taxon>
        <taxon>Actinomycetota</taxon>
        <taxon>Actinomycetes</taxon>
        <taxon>Kitasatosporales</taxon>
        <taxon>Streptomycetaceae</taxon>
        <taxon>Embleya</taxon>
    </lineage>
</organism>
<reference evidence="1 2" key="1">
    <citation type="submission" date="2018-12" db="EMBL/GenBank/DDBJ databases">
        <title>Draft genome sequence of Embleya hyalina NBRC 13850T.</title>
        <authorList>
            <person name="Komaki H."/>
            <person name="Hosoyama A."/>
            <person name="Kimura A."/>
            <person name="Ichikawa N."/>
            <person name="Tamura T."/>
        </authorList>
    </citation>
    <scope>NUCLEOTIDE SEQUENCE [LARGE SCALE GENOMIC DNA]</scope>
    <source>
        <strain evidence="1 2">NBRC 13850</strain>
    </source>
</reference>
<protein>
    <submittedName>
        <fullName evidence="1">Uncharacterized protein</fullName>
    </submittedName>
</protein>
<evidence type="ECO:0000313" key="2">
    <source>
        <dbReference type="Proteomes" id="UP000286931"/>
    </source>
</evidence>
<evidence type="ECO:0000313" key="1">
    <source>
        <dbReference type="EMBL" id="GCD95738.1"/>
    </source>
</evidence>
<accession>A0A401YMC1</accession>
<dbReference type="AlphaFoldDB" id="A0A401YMC1"/>
<sequence length="105" mass="11202">MPGYPMPDTGMPAVGAPGAAVEDLLHEPVQGPPADAAERLLRLVATHRSVPDVARMVAILRDYSEAAADDALREAAMTRPVRDLVMLADLLRDPAHTVRTGRPVT</sequence>
<proteinExistence type="predicted"/>
<dbReference type="EMBL" id="BIFH01000018">
    <property type="protein sequence ID" value="GCD95738.1"/>
    <property type="molecule type" value="Genomic_DNA"/>
</dbReference>